<sequence length="332" mass="36600">MASVNLEQAGLNIALADYAVVLVSVFVAGIQLFVAIYTLIIFLGTPEPERQGRRVYIIVSFLVVLANLARTATNMPSFFYTTLKATDGTSFVSPAYWHANQGLDTPLVSIFNTILFILVDGILLYRCYIIVEEYRWVLAVPVFTYVATIGFSIAFDVLVIMDHIDTEASNFTFPAPILEPIGVGLSVASNLMISALIVYYITAARKRLSQVLSQANSLRPYTGATYLLIESTAPLSVIGVCYAAIYFAETKFVSLQLHLKLQAALAIFEELYFSFLAISPHIIILRVTLGRSWARGPDFTDPSAAFSHSLAFTQEPELESFPKNPPAMDLHS</sequence>
<gene>
    <name evidence="2" type="ORF">FA15DRAFT_705440</name>
</gene>
<keyword evidence="1" id="KW-0472">Membrane</keyword>
<dbReference type="Proteomes" id="UP000307440">
    <property type="component" value="Unassembled WGS sequence"/>
</dbReference>
<feature type="transmembrane region" description="Helical" evidence="1">
    <location>
        <begin position="223"/>
        <end position="245"/>
    </location>
</feature>
<accession>A0A5C3KS50</accession>
<proteinExistence type="predicted"/>
<feature type="transmembrane region" description="Helical" evidence="1">
    <location>
        <begin position="107"/>
        <end position="125"/>
    </location>
</feature>
<dbReference type="OrthoDB" id="2751465at2759"/>
<reference evidence="2 3" key="1">
    <citation type="journal article" date="2019" name="Nat. Ecol. Evol.">
        <title>Megaphylogeny resolves global patterns of mushroom evolution.</title>
        <authorList>
            <person name="Varga T."/>
            <person name="Krizsan K."/>
            <person name="Foldi C."/>
            <person name="Dima B."/>
            <person name="Sanchez-Garcia M."/>
            <person name="Sanchez-Ramirez S."/>
            <person name="Szollosi G.J."/>
            <person name="Szarkandi J.G."/>
            <person name="Papp V."/>
            <person name="Albert L."/>
            <person name="Andreopoulos W."/>
            <person name="Angelini C."/>
            <person name="Antonin V."/>
            <person name="Barry K.W."/>
            <person name="Bougher N.L."/>
            <person name="Buchanan P."/>
            <person name="Buyck B."/>
            <person name="Bense V."/>
            <person name="Catcheside P."/>
            <person name="Chovatia M."/>
            <person name="Cooper J."/>
            <person name="Damon W."/>
            <person name="Desjardin D."/>
            <person name="Finy P."/>
            <person name="Geml J."/>
            <person name="Haridas S."/>
            <person name="Hughes K."/>
            <person name="Justo A."/>
            <person name="Karasinski D."/>
            <person name="Kautmanova I."/>
            <person name="Kiss B."/>
            <person name="Kocsube S."/>
            <person name="Kotiranta H."/>
            <person name="LaButti K.M."/>
            <person name="Lechner B.E."/>
            <person name="Liimatainen K."/>
            <person name="Lipzen A."/>
            <person name="Lukacs Z."/>
            <person name="Mihaltcheva S."/>
            <person name="Morgado L.N."/>
            <person name="Niskanen T."/>
            <person name="Noordeloos M.E."/>
            <person name="Ohm R.A."/>
            <person name="Ortiz-Santana B."/>
            <person name="Ovrebo C."/>
            <person name="Racz N."/>
            <person name="Riley R."/>
            <person name="Savchenko A."/>
            <person name="Shiryaev A."/>
            <person name="Soop K."/>
            <person name="Spirin V."/>
            <person name="Szebenyi C."/>
            <person name="Tomsovsky M."/>
            <person name="Tulloss R.E."/>
            <person name="Uehling J."/>
            <person name="Grigoriev I.V."/>
            <person name="Vagvolgyi C."/>
            <person name="Papp T."/>
            <person name="Martin F.M."/>
            <person name="Miettinen O."/>
            <person name="Hibbett D.S."/>
            <person name="Nagy L.G."/>
        </authorList>
    </citation>
    <scope>NUCLEOTIDE SEQUENCE [LARGE SCALE GENOMIC DNA]</scope>
    <source>
        <strain evidence="2 3">CBS 121175</strain>
    </source>
</reference>
<evidence type="ECO:0000313" key="2">
    <source>
        <dbReference type="EMBL" id="TFK23449.1"/>
    </source>
</evidence>
<feature type="transmembrane region" description="Helical" evidence="1">
    <location>
        <begin position="20"/>
        <end position="43"/>
    </location>
</feature>
<protein>
    <submittedName>
        <fullName evidence="2">Uncharacterized protein</fullName>
    </submittedName>
</protein>
<feature type="transmembrane region" description="Helical" evidence="1">
    <location>
        <begin position="55"/>
        <end position="73"/>
    </location>
</feature>
<organism evidence="2 3">
    <name type="scientific">Coprinopsis marcescibilis</name>
    <name type="common">Agaric fungus</name>
    <name type="synonym">Psathyrella marcescibilis</name>
    <dbReference type="NCBI Taxonomy" id="230819"/>
    <lineage>
        <taxon>Eukaryota</taxon>
        <taxon>Fungi</taxon>
        <taxon>Dikarya</taxon>
        <taxon>Basidiomycota</taxon>
        <taxon>Agaricomycotina</taxon>
        <taxon>Agaricomycetes</taxon>
        <taxon>Agaricomycetidae</taxon>
        <taxon>Agaricales</taxon>
        <taxon>Agaricineae</taxon>
        <taxon>Psathyrellaceae</taxon>
        <taxon>Coprinopsis</taxon>
    </lineage>
</organism>
<feature type="transmembrane region" description="Helical" evidence="1">
    <location>
        <begin position="265"/>
        <end position="285"/>
    </location>
</feature>
<keyword evidence="3" id="KW-1185">Reference proteome</keyword>
<feature type="transmembrane region" description="Helical" evidence="1">
    <location>
        <begin position="137"/>
        <end position="161"/>
    </location>
</feature>
<feature type="transmembrane region" description="Helical" evidence="1">
    <location>
        <begin position="181"/>
        <end position="202"/>
    </location>
</feature>
<dbReference type="EMBL" id="ML210218">
    <property type="protein sequence ID" value="TFK23449.1"/>
    <property type="molecule type" value="Genomic_DNA"/>
</dbReference>
<keyword evidence="1" id="KW-1133">Transmembrane helix</keyword>
<dbReference type="AlphaFoldDB" id="A0A5C3KS50"/>
<name>A0A5C3KS50_COPMA</name>
<keyword evidence="1" id="KW-0812">Transmembrane</keyword>
<evidence type="ECO:0000256" key="1">
    <source>
        <dbReference type="SAM" id="Phobius"/>
    </source>
</evidence>
<evidence type="ECO:0000313" key="3">
    <source>
        <dbReference type="Proteomes" id="UP000307440"/>
    </source>
</evidence>